<gene>
    <name evidence="2" type="ORF">GCM10022278_29980</name>
</gene>
<evidence type="ECO:0000313" key="3">
    <source>
        <dbReference type="Proteomes" id="UP001501337"/>
    </source>
</evidence>
<reference evidence="3" key="1">
    <citation type="journal article" date="2019" name="Int. J. Syst. Evol. Microbiol.">
        <title>The Global Catalogue of Microorganisms (GCM) 10K type strain sequencing project: providing services to taxonomists for standard genome sequencing and annotation.</title>
        <authorList>
            <consortium name="The Broad Institute Genomics Platform"/>
            <consortium name="The Broad Institute Genome Sequencing Center for Infectious Disease"/>
            <person name="Wu L."/>
            <person name="Ma J."/>
        </authorList>
    </citation>
    <scope>NUCLEOTIDE SEQUENCE [LARGE SCALE GENOMIC DNA]</scope>
    <source>
        <strain evidence="3">JCM 17555</strain>
    </source>
</reference>
<dbReference type="PANTHER" id="PTHR33376">
    <property type="match status" value="1"/>
</dbReference>
<keyword evidence="3" id="KW-1185">Reference proteome</keyword>
<evidence type="ECO:0000313" key="2">
    <source>
        <dbReference type="EMBL" id="GAA3970360.1"/>
    </source>
</evidence>
<comment type="caution">
    <text evidence="2">The sequence shown here is derived from an EMBL/GenBank/DDBJ whole genome shotgun (WGS) entry which is preliminary data.</text>
</comment>
<organism evidence="2 3">
    <name type="scientific">Allohahella marinimesophila</name>
    <dbReference type="NCBI Taxonomy" id="1054972"/>
    <lineage>
        <taxon>Bacteria</taxon>
        <taxon>Pseudomonadati</taxon>
        <taxon>Pseudomonadota</taxon>
        <taxon>Gammaproteobacteria</taxon>
        <taxon>Oceanospirillales</taxon>
        <taxon>Hahellaceae</taxon>
        <taxon>Allohahella</taxon>
    </lineage>
</organism>
<dbReference type="Pfam" id="PF03480">
    <property type="entry name" value="DctP"/>
    <property type="match status" value="1"/>
</dbReference>
<evidence type="ECO:0000256" key="1">
    <source>
        <dbReference type="ARBA" id="ARBA00022729"/>
    </source>
</evidence>
<dbReference type="EMBL" id="BAABBO010000012">
    <property type="protein sequence ID" value="GAA3970360.1"/>
    <property type="molecule type" value="Genomic_DNA"/>
</dbReference>
<dbReference type="NCBIfam" id="NF037995">
    <property type="entry name" value="TRAP_S1"/>
    <property type="match status" value="1"/>
</dbReference>
<dbReference type="InterPro" id="IPR026289">
    <property type="entry name" value="SBP_TakP-like"/>
</dbReference>
<proteinExistence type="predicted"/>
<dbReference type="Proteomes" id="UP001501337">
    <property type="component" value="Unassembled WGS sequence"/>
</dbReference>
<dbReference type="InterPro" id="IPR018389">
    <property type="entry name" value="DctP_fam"/>
</dbReference>
<dbReference type="PIRSF" id="PIRSF039026">
    <property type="entry name" value="SiaP"/>
    <property type="match status" value="1"/>
</dbReference>
<dbReference type="SUPFAM" id="SSF53850">
    <property type="entry name" value="Periplasmic binding protein-like II"/>
    <property type="match status" value="1"/>
</dbReference>
<dbReference type="PANTHER" id="PTHR33376:SF5">
    <property type="entry name" value="EXTRACYTOPLASMIC SOLUTE RECEPTOR PROTEIN"/>
    <property type="match status" value="1"/>
</dbReference>
<keyword evidence="1" id="KW-0732">Signal</keyword>
<dbReference type="InterPro" id="IPR038404">
    <property type="entry name" value="TRAP_DctP_sf"/>
</dbReference>
<dbReference type="Gene3D" id="3.40.190.170">
    <property type="entry name" value="Bacterial extracellular solute-binding protein, family 7"/>
    <property type="match status" value="1"/>
</dbReference>
<sequence length="402" mass="45193">MLHRINNNKARTLMNPIPFSAPALSGTLARKIAQMTCISMFGLLLACNDKSTESASSSDAAAVQNTNGEKFELKLAETWQPNFPIFGDTPQRLAENVEKMSGGRLTIKIDSANKHKSPFGVFDMVKSGQYDMGHSASYYWKGKIPTSMYFTTMPFGMIAPEQYAWFYYGDGMKLMQEVYDEHGVLSFPGGNTSNQMGGWFQKEINSVEDLKGLKMRIPGFAGEVLAKLGVSVTNIAPGELYTSLERGTIDALEWVGPALDLRMGFQKIAPYYYTGWHEPATELQFLINKQAMDKLPEDLQAILKIAMREAAYNMYVHSYAESAESWASIQEEYPEVKIKTFPPEVMEAMRQANQELLEEEAKNNPMAKKIQESQAEFLRKARGWTEISDFAYLKSQEEAKAE</sequence>
<accession>A0ABP7PS71</accession>
<dbReference type="Gene3D" id="3.40.190.10">
    <property type="entry name" value="Periplasmic binding protein-like II"/>
    <property type="match status" value="1"/>
</dbReference>
<name>A0ABP7PS71_9GAMM</name>
<protein>
    <submittedName>
        <fullName evidence="2">TRAP transporter substrate-binding protein</fullName>
    </submittedName>
</protein>